<evidence type="ECO:0000256" key="1">
    <source>
        <dbReference type="ARBA" id="ARBA00000098"/>
    </source>
</evidence>
<evidence type="ECO:0000313" key="15">
    <source>
        <dbReference type="EMBL" id="PHN98458.1"/>
    </source>
</evidence>
<comment type="catalytic activity">
    <reaction evidence="1">
        <text>Release of an N-terminal amino acid, Xaa-|-Yaa- from a peptide, amide or arylamide. Xaa is preferably Ala, but may be most amino acids including Pro (slow action). When a terminal hydrophobic residue is followed by a prolyl residue, the two may be released as an intact Xaa-Pro dipeptide.</text>
        <dbReference type="EC" id="3.4.11.2"/>
    </reaction>
</comment>
<feature type="domain" description="Aminopeptidase N-like N-terminal" evidence="13">
    <location>
        <begin position="38"/>
        <end position="223"/>
    </location>
</feature>
<evidence type="ECO:0000256" key="2">
    <source>
        <dbReference type="ARBA" id="ARBA00001947"/>
    </source>
</evidence>
<dbReference type="GO" id="GO:0043171">
    <property type="term" value="P:peptide catabolic process"/>
    <property type="evidence" value="ECO:0007669"/>
    <property type="project" value="TreeGrafter"/>
</dbReference>
<accession>A0A2G1BWT7</accession>
<evidence type="ECO:0000256" key="7">
    <source>
        <dbReference type="ARBA" id="ARBA00022670"/>
    </source>
</evidence>
<dbReference type="AlphaFoldDB" id="A0A2G1BWT7"/>
<proteinExistence type="inferred from homology"/>
<dbReference type="InterPro" id="IPR014782">
    <property type="entry name" value="Peptidase_M1_dom"/>
</dbReference>
<evidence type="ECO:0000256" key="6">
    <source>
        <dbReference type="ARBA" id="ARBA00022438"/>
    </source>
</evidence>
<keyword evidence="17" id="KW-1185">Reference proteome</keyword>
<reference evidence="15 16" key="1">
    <citation type="journal article" date="2016" name="Nat. Commun.">
        <title>Microbial interactions lead to rapid micro-scale successions on model marine particles.</title>
        <authorList>
            <person name="Datta M.S."/>
            <person name="Sliwerska E."/>
            <person name="Gore J."/>
            <person name="Polz M.F."/>
            <person name="Cordero O.X."/>
        </authorList>
    </citation>
    <scope>NUCLEOTIDE SEQUENCE [LARGE SCALE GENOMIC DNA]</scope>
    <source>
        <strain evidence="15 16">4G03</strain>
    </source>
</reference>
<keyword evidence="10" id="KW-0862">Zinc</keyword>
<dbReference type="GO" id="GO:0070006">
    <property type="term" value="F:metalloaminopeptidase activity"/>
    <property type="evidence" value="ECO:0007669"/>
    <property type="project" value="TreeGrafter"/>
</dbReference>
<evidence type="ECO:0000256" key="10">
    <source>
        <dbReference type="ARBA" id="ARBA00022833"/>
    </source>
</evidence>
<dbReference type="PANTHER" id="PTHR11533">
    <property type="entry name" value="PROTEASE M1 ZINC METALLOPROTEASE"/>
    <property type="match status" value="1"/>
</dbReference>
<feature type="domain" description="Peptidase M1 membrane alanine aminopeptidase" evidence="12">
    <location>
        <begin position="261"/>
        <end position="466"/>
    </location>
</feature>
<organism evidence="15 16">
    <name type="scientific">Tenacibaculum discolor</name>
    <dbReference type="NCBI Taxonomy" id="361581"/>
    <lineage>
        <taxon>Bacteria</taxon>
        <taxon>Pseudomonadati</taxon>
        <taxon>Bacteroidota</taxon>
        <taxon>Flavobacteriia</taxon>
        <taxon>Flavobacteriales</taxon>
        <taxon>Flavobacteriaceae</taxon>
        <taxon>Tenacibaculum</taxon>
    </lineage>
</organism>
<dbReference type="Proteomes" id="UP000222163">
    <property type="component" value="Unassembled WGS sequence"/>
</dbReference>
<evidence type="ECO:0000259" key="12">
    <source>
        <dbReference type="Pfam" id="PF01433"/>
    </source>
</evidence>
<dbReference type="EMBL" id="JAUYVU010000002">
    <property type="protein sequence ID" value="MDP2540495.1"/>
    <property type="molecule type" value="Genomic_DNA"/>
</dbReference>
<reference evidence="14 17" key="3">
    <citation type="submission" date="2023-07" db="EMBL/GenBank/DDBJ databases">
        <title>Genome content predicts the carbon catabolic preferences of heterotrophic bacteria.</title>
        <authorList>
            <person name="Gralka M."/>
        </authorList>
    </citation>
    <scope>NUCLEOTIDE SEQUENCE [LARGE SCALE GENOMIC DNA]</scope>
    <source>
        <strain evidence="14 17">4G03</strain>
    </source>
</reference>
<keyword evidence="6" id="KW-0031">Aminopeptidase</keyword>
<dbReference type="GO" id="GO:0042277">
    <property type="term" value="F:peptide binding"/>
    <property type="evidence" value="ECO:0007669"/>
    <property type="project" value="TreeGrafter"/>
</dbReference>
<reference evidence="15" key="2">
    <citation type="submission" date="2017-10" db="EMBL/GenBank/DDBJ databases">
        <authorList>
            <person name="Enke T.N."/>
            <person name="Cordero O.X."/>
        </authorList>
    </citation>
    <scope>NUCLEOTIDE SEQUENCE</scope>
    <source>
        <strain evidence="15">4G03</strain>
    </source>
</reference>
<dbReference type="GO" id="GO:0005737">
    <property type="term" value="C:cytoplasm"/>
    <property type="evidence" value="ECO:0007669"/>
    <property type="project" value="TreeGrafter"/>
</dbReference>
<dbReference type="Gene3D" id="2.60.40.1730">
    <property type="entry name" value="tricorn interacting facor f3 domain"/>
    <property type="match status" value="1"/>
</dbReference>
<dbReference type="GO" id="GO:0006508">
    <property type="term" value="P:proteolysis"/>
    <property type="evidence" value="ECO:0007669"/>
    <property type="project" value="UniProtKB-KW"/>
</dbReference>
<dbReference type="CDD" id="cd09603">
    <property type="entry name" value="M1_APN_like"/>
    <property type="match status" value="1"/>
</dbReference>
<dbReference type="InterPro" id="IPR011989">
    <property type="entry name" value="ARM-like"/>
</dbReference>
<gene>
    <name evidence="15" type="ORF">CSC81_02905</name>
    <name evidence="14" type="ORF">Q8W23_03295</name>
</gene>
<dbReference type="RefSeq" id="WP_099214280.1">
    <property type="nucleotide sequence ID" value="NZ_JAUYVU010000002.1"/>
</dbReference>
<evidence type="ECO:0000313" key="16">
    <source>
        <dbReference type="Proteomes" id="UP000222163"/>
    </source>
</evidence>
<dbReference type="SUPFAM" id="SSF55486">
    <property type="entry name" value="Metalloproteases ('zincins'), catalytic domain"/>
    <property type="match status" value="1"/>
</dbReference>
<dbReference type="GO" id="GO:0005615">
    <property type="term" value="C:extracellular space"/>
    <property type="evidence" value="ECO:0007669"/>
    <property type="project" value="TreeGrafter"/>
</dbReference>
<dbReference type="GO" id="GO:0008270">
    <property type="term" value="F:zinc ion binding"/>
    <property type="evidence" value="ECO:0007669"/>
    <property type="project" value="InterPro"/>
</dbReference>
<dbReference type="SUPFAM" id="SSF63737">
    <property type="entry name" value="Leukotriene A4 hydrolase N-terminal domain"/>
    <property type="match status" value="1"/>
</dbReference>
<dbReference type="Proteomes" id="UP001242342">
    <property type="component" value="Unassembled WGS sequence"/>
</dbReference>
<dbReference type="SUPFAM" id="SSF48371">
    <property type="entry name" value="ARM repeat"/>
    <property type="match status" value="1"/>
</dbReference>
<dbReference type="PRINTS" id="PR00756">
    <property type="entry name" value="ALADIPTASE"/>
</dbReference>
<dbReference type="GO" id="GO:0016285">
    <property type="term" value="F:alanyl aminopeptidase activity"/>
    <property type="evidence" value="ECO:0007669"/>
    <property type="project" value="UniProtKB-EC"/>
</dbReference>
<evidence type="ECO:0000256" key="11">
    <source>
        <dbReference type="ARBA" id="ARBA00023049"/>
    </source>
</evidence>
<dbReference type="Pfam" id="PF17900">
    <property type="entry name" value="Peptidase_M1_N"/>
    <property type="match status" value="1"/>
</dbReference>
<evidence type="ECO:0000256" key="5">
    <source>
        <dbReference type="ARBA" id="ARBA00015611"/>
    </source>
</evidence>
<evidence type="ECO:0000256" key="8">
    <source>
        <dbReference type="ARBA" id="ARBA00022723"/>
    </source>
</evidence>
<dbReference type="InterPro" id="IPR027268">
    <property type="entry name" value="Peptidase_M4/M1_CTD_sf"/>
</dbReference>
<comment type="similarity">
    <text evidence="3">Belongs to the peptidase M1 family.</text>
</comment>
<evidence type="ECO:0000313" key="14">
    <source>
        <dbReference type="EMBL" id="MDP2540495.1"/>
    </source>
</evidence>
<keyword evidence="9" id="KW-0378">Hydrolase</keyword>
<dbReference type="Gene3D" id="1.25.10.10">
    <property type="entry name" value="Leucine-rich Repeat Variant"/>
    <property type="match status" value="1"/>
</dbReference>
<dbReference type="GO" id="GO:0016020">
    <property type="term" value="C:membrane"/>
    <property type="evidence" value="ECO:0007669"/>
    <property type="project" value="TreeGrafter"/>
</dbReference>
<keyword evidence="8" id="KW-0479">Metal-binding</keyword>
<dbReference type="InterPro" id="IPR001930">
    <property type="entry name" value="Peptidase_M1"/>
</dbReference>
<evidence type="ECO:0000256" key="9">
    <source>
        <dbReference type="ARBA" id="ARBA00022801"/>
    </source>
</evidence>
<comment type="caution">
    <text evidence="15">The sequence shown here is derived from an EMBL/GenBank/DDBJ whole genome shotgun (WGS) entry which is preliminary data.</text>
</comment>
<dbReference type="EMBL" id="PDUU01000003">
    <property type="protein sequence ID" value="PHN98458.1"/>
    <property type="molecule type" value="Genomic_DNA"/>
</dbReference>
<protein>
    <recommendedName>
        <fullName evidence="5">Aminopeptidase N</fullName>
        <ecNumber evidence="4">3.4.11.2</ecNumber>
    </recommendedName>
</protein>
<keyword evidence="7" id="KW-0645">Protease</keyword>
<dbReference type="PANTHER" id="PTHR11533:SF174">
    <property type="entry name" value="PUROMYCIN-SENSITIVE AMINOPEPTIDASE-RELATED"/>
    <property type="match status" value="1"/>
</dbReference>
<dbReference type="InterPro" id="IPR042097">
    <property type="entry name" value="Aminopeptidase_N-like_N_sf"/>
</dbReference>
<name>A0A2G1BWT7_9FLAO</name>
<sequence>MKFNKLLVFIAVFFTATLFSQSNKVYRAERDKVHNLVHTKLKVDFNFQEKEMNGEEWVTLTPHFYETDKVTLDAKAMVIHKVTMNNQPLEYNYDDYELIINLPRTYKRNEEFTLYIKYTARPEKVKQKGSAAITSAKGLYFINPTGFDKSKPTQIWTQGETEASSCWFPTIDAPNQKTSQEIYITVPQKYVTLSNGKLEKQTTNANGTRTDYWNFTQKHAPYLFFMGVGEYEVIKDTYKDIPVDYYVEKEYAPYAKDIFGNTPEMLAFFSKITGIEYPWNKYAQIVGRDYVSGAMENTTAVIHGERAYQTPGQLIDENVQENTIAHEAFHHWFGDLVTAESWSNLTVNESFANYSEYLWLEHKYGKDEADAHLFEDIEGYKNGQNFDKHLVRFYYDDKEDMFDAVSYNKGGAILHMLRNYLGNDAFYEGLNTYLTDNKYGTGEAHQLRLAFEKVSGKDLNWFFNQWYFNNGHPKLSISYDFNELRKTVTVNIIQSQMKEFKFPFAIDVFEGSKRTRHTVFVEGRDASFTFPFTKQPDLIQVNADGVLLCDINENKVLSDYIHQLKYAENYVHKREALLEVAKHQDDKKAFNAVAEALDNDFYKIRILALENINLINKYSKKNVIDQIMRIAQNDKKTLVQAAAIETLGKLTDPALKSVFEKGLQSKSYSVLGKSLVGMYYIDKQLAIQKSKTLPLAVKKIIATPLTRIYLEENDDEELSFIASNVMSGMFLSPNKKIQSLYKKAFDKIGKSNNTEAIQNLSDDIVAKGLQYKQYNFDQVGVNLLRQMAQMQKTNKPSNKEKHLKIIQIAMAKLLE</sequence>
<dbReference type="InterPro" id="IPR050344">
    <property type="entry name" value="Peptidase_M1_aminopeptidases"/>
</dbReference>
<dbReference type="InterPro" id="IPR016024">
    <property type="entry name" value="ARM-type_fold"/>
</dbReference>
<evidence type="ECO:0000256" key="4">
    <source>
        <dbReference type="ARBA" id="ARBA00012564"/>
    </source>
</evidence>
<dbReference type="Pfam" id="PF01433">
    <property type="entry name" value="Peptidase_M1"/>
    <property type="match status" value="1"/>
</dbReference>
<evidence type="ECO:0000256" key="3">
    <source>
        <dbReference type="ARBA" id="ARBA00010136"/>
    </source>
</evidence>
<dbReference type="Gene3D" id="1.10.390.10">
    <property type="entry name" value="Neutral Protease Domain 2"/>
    <property type="match status" value="1"/>
</dbReference>
<comment type="cofactor">
    <cofactor evidence="2">
        <name>Zn(2+)</name>
        <dbReference type="ChEBI" id="CHEBI:29105"/>
    </cofactor>
</comment>
<keyword evidence="11" id="KW-0482">Metalloprotease</keyword>
<dbReference type="InterPro" id="IPR045357">
    <property type="entry name" value="Aminopeptidase_N-like_N"/>
</dbReference>
<evidence type="ECO:0000313" key="17">
    <source>
        <dbReference type="Proteomes" id="UP001242342"/>
    </source>
</evidence>
<evidence type="ECO:0000259" key="13">
    <source>
        <dbReference type="Pfam" id="PF17900"/>
    </source>
</evidence>
<dbReference type="EC" id="3.4.11.2" evidence="4"/>